<evidence type="ECO:0000313" key="2">
    <source>
        <dbReference type="Proteomes" id="UP000075544"/>
    </source>
</evidence>
<comment type="caution">
    <text evidence="1">The sequence shown here is derived from an EMBL/GenBank/DDBJ whole genome shotgun (WGS) entry which is preliminary data.</text>
</comment>
<dbReference type="PATRIC" id="fig|52133.19.peg.1324"/>
<dbReference type="RefSeq" id="WP_061524439.1">
    <property type="nucleotide sequence ID" value="NZ_JRHX01000035.1"/>
</dbReference>
<gene>
    <name evidence="1" type="ORF">AVENLUH13518_01301</name>
</gene>
<dbReference type="Proteomes" id="UP000075544">
    <property type="component" value="Unassembled WGS sequence"/>
</dbReference>
<protein>
    <submittedName>
        <fullName evidence="1">Uncharacterized protein</fullName>
    </submittedName>
</protein>
<dbReference type="EMBL" id="JRHX01000035">
    <property type="protein sequence ID" value="KXZ71444.1"/>
    <property type="molecule type" value="Genomic_DNA"/>
</dbReference>
<organism evidence="1 2">
    <name type="scientific">Acinetobacter venetianus</name>
    <dbReference type="NCBI Taxonomy" id="52133"/>
    <lineage>
        <taxon>Bacteria</taxon>
        <taxon>Pseudomonadati</taxon>
        <taxon>Pseudomonadota</taxon>
        <taxon>Gammaproteobacteria</taxon>
        <taxon>Moraxellales</taxon>
        <taxon>Moraxellaceae</taxon>
        <taxon>Acinetobacter</taxon>
    </lineage>
</organism>
<reference evidence="1 2" key="1">
    <citation type="journal article" date="2016" name="Sci. Rep.">
        <title>Genomic and phenotypic characterization of the species Acinetobacter venetianus.</title>
        <authorList>
            <person name="Fondi M."/>
            <person name="Maida I."/>
            <person name="Perrin E."/>
            <person name="Orlandini V."/>
            <person name="La Torre L."/>
            <person name="Bosi E."/>
            <person name="Negroni A."/>
            <person name="Zanaroli G."/>
            <person name="Fava F."/>
            <person name="Decorosi F."/>
            <person name="Giovannetti L."/>
            <person name="Viti C."/>
            <person name="Vaneechoutte M."/>
            <person name="Dijkshoorn L."/>
            <person name="Fani R."/>
        </authorList>
    </citation>
    <scope>NUCLEOTIDE SEQUENCE [LARGE SCALE GENOMIC DNA]</scope>
    <source>
        <strain evidence="1 2">LUH13518</strain>
    </source>
</reference>
<accession>A0A150HWI4</accession>
<name>A0A150HWI4_9GAMM</name>
<sequence length="107" mass="12830">MTVLSVGDNEEVIHFFMGVSSHFESVFKNSKLDVNSLINSYYSKFTNERFVGIYGLAPENQELWEHWGYFEVALRVYYYEVLNHTPDKLAYIKWLNNFIEEYRTRQI</sequence>
<evidence type="ECO:0000313" key="1">
    <source>
        <dbReference type="EMBL" id="KXZ71444.1"/>
    </source>
</evidence>
<dbReference type="AlphaFoldDB" id="A0A150HWI4"/>
<proteinExistence type="predicted"/>